<reference evidence="5 6" key="1">
    <citation type="submission" date="2024-02" db="EMBL/GenBank/DDBJ databases">
        <title>Chromosome-scale genome assembly of the rough periwinkle Littorina saxatilis.</title>
        <authorList>
            <person name="De Jode A."/>
            <person name="Faria R."/>
            <person name="Formenti G."/>
            <person name="Sims Y."/>
            <person name="Smith T.P."/>
            <person name="Tracey A."/>
            <person name="Wood J.M.D."/>
            <person name="Zagrodzka Z.B."/>
            <person name="Johannesson K."/>
            <person name="Butlin R.K."/>
            <person name="Leder E.H."/>
        </authorList>
    </citation>
    <scope>NUCLEOTIDE SEQUENCE [LARGE SCALE GENOMIC DNA]</scope>
    <source>
        <strain evidence="5">Snail1</strain>
        <tissue evidence="5">Muscle</tissue>
    </source>
</reference>
<keyword evidence="2" id="KW-0472">Membrane</keyword>
<feature type="region of interest" description="Disordered" evidence="1">
    <location>
        <begin position="521"/>
        <end position="551"/>
    </location>
</feature>
<keyword evidence="3" id="KW-0732">Signal</keyword>
<proteinExistence type="predicted"/>
<feature type="transmembrane region" description="Helical" evidence="2">
    <location>
        <begin position="430"/>
        <end position="451"/>
    </location>
</feature>
<dbReference type="PANTHER" id="PTHR23252">
    <property type="entry name" value="INTIMAL THICKNESS RECEPTOR-RELATED"/>
    <property type="match status" value="1"/>
</dbReference>
<dbReference type="GO" id="GO:0019236">
    <property type="term" value="P:response to pheromone"/>
    <property type="evidence" value="ECO:0007669"/>
    <property type="project" value="InterPro"/>
</dbReference>
<comment type="caution">
    <text evidence="5">The sequence shown here is derived from an EMBL/GenBank/DDBJ whole genome shotgun (WGS) entry which is preliminary data.</text>
</comment>
<evidence type="ECO:0000256" key="2">
    <source>
        <dbReference type="SAM" id="Phobius"/>
    </source>
</evidence>
<feature type="transmembrane region" description="Helical" evidence="2">
    <location>
        <begin position="365"/>
        <end position="383"/>
    </location>
</feature>
<evidence type="ECO:0000313" key="6">
    <source>
        <dbReference type="Proteomes" id="UP001374579"/>
    </source>
</evidence>
<feature type="compositionally biased region" description="Polar residues" evidence="1">
    <location>
        <begin position="523"/>
        <end position="535"/>
    </location>
</feature>
<feature type="domain" description="GPR180/TMEM145 transmembrane" evidence="4">
    <location>
        <begin position="233"/>
        <end position="446"/>
    </location>
</feature>
<protein>
    <recommendedName>
        <fullName evidence="4">GPR180/TMEM145 transmembrane domain-containing protein</fullName>
    </recommendedName>
</protein>
<feature type="transmembrane region" description="Helical" evidence="2">
    <location>
        <begin position="260"/>
        <end position="281"/>
    </location>
</feature>
<dbReference type="InterPro" id="IPR019336">
    <property type="entry name" value="GPR180/TMEM145_TM"/>
</dbReference>
<organism evidence="5 6">
    <name type="scientific">Littorina saxatilis</name>
    <dbReference type="NCBI Taxonomy" id="31220"/>
    <lineage>
        <taxon>Eukaryota</taxon>
        <taxon>Metazoa</taxon>
        <taxon>Spiralia</taxon>
        <taxon>Lophotrochozoa</taxon>
        <taxon>Mollusca</taxon>
        <taxon>Gastropoda</taxon>
        <taxon>Caenogastropoda</taxon>
        <taxon>Littorinimorpha</taxon>
        <taxon>Littorinoidea</taxon>
        <taxon>Littorinidae</taxon>
        <taxon>Littorina</taxon>
    </lineage>
</organism>
<sequence length="551" mass="62905">MKPLSVRVVAVVVLLTLRAATALHLQGTWNSKNFFVFLAKFGFQKTNPQKLEDTQGYIYGNITATDSSGAAVHSEDLTLVVVDSEYFIHFYGNRSLPQKQVCPVMFGKIDTIAFDYACNAKGVEDFLRAIPCPQGKLCVDEDNPANVIPESQFTFKVRDTEQPRFWYISIVSCSRDRAQRQCEWMPKAMKEPLTIQYDIWVVNGNPESKSLNPFEHQFSFEFHDVFEIHLVAFLVISLILFLWMYAFLRQKHMITKLLTVVFGGELLSTSLSLTHVLVFAFNGKGVDWMSKVGTLVDIVVQCLFMMFLLLLAKGWGITTDELKWKSVLFGICGVYTVLNLFLYIWNLVEIDNIISNTDEWQTWPGYATLAFRLIVMVWFLVELRRTYHHSHQDNVAFIQHFGAFFLMWFIYLPVLALISTQVSPLWRYKTILSISYTVDILAYAVLLHLFWPSRSVLFMVSGERPLPMYDLEITGLLDDMQETTLFAQGDKKETNVDTAEGDGITTIKNNGDTVSKKRIKINGSCQTPGGTNGHTNKAYRDELSDDDEDNT</sequence>
<gene>
    <name evidence="5" type="ORF">V1264_019592</name>
</gene>
<evidence type="ECO:0000259" key="4">
    <source>
        <dbReference type="Pfam" id="PF10192"/>
    </source>
</evidence>
<dbReference type="PANTHER" id="PTHR23252:SF43">
    <property type="entry name" value="INTIMAL THICKNESS RELATED RECEPTOR IRP DOMAIN-CONTAINING PROTEIN"/>
    <property type="match status" value="1"/>
</dbReference>
<dbReference type="GO" id="GO:0007186">
    <property type="term" value="P:G protein-coupled receptor signaling pathway"/>
    <property type="evidence" value="ECO:0007669"/>
    <property type="project" value="InterPro"/>
</dbReference>
<feature type="signal peptide" evidence="3">
    <location>
        <begin position="1"/>
        <end position="22"/>
    </location>
</feature>
<name>A0AAN9GE64_9CAEN</name>
<feature type="chain" id="PRO_5043003486" description="GPR180/TMEM145 transmembrane domain-containing protein" evidence="3">
    <location>
        <begin position="23"/>
        <end position="551"/>
    </location>
</feature>
<feature type="transmembrane region" description="Helical" evidence="2">
    <location>
        <begin position="293"/>
        <end position="312"/>
    </location>
</feature>
<feature type="transmembrane region" description="Helical" evidence="2">
    <location>
        <begin position="395"/>
        <end position="418"/>
    </location>
</feature>
<feature type="transmembrane region" description="Helical" evidence="2">
    <location>
        <begin position="324"/>
        <end position="345"/>
    </location>
</feature>
<feature type="transmembrane region" description="Helical" evidence="2">
    <location>
        <begin position="228"/>
        <end position="248"/>
    </location>
</feature>
<keyword evidence="2" id="KW-1133">Transmembrane helix</keyword>
<dbReference type="InterPro" id="IPR047831">
    <property type="entry name" value="GPR180/TMEM145"/>
</dbReference>
<keyword evidence="2" id="KW-0812">Transmembrane</keyword>
<dbReference type="Proteomes" id="UP001374579">
    <property type="component" value="Unassembled WGS sequence"/>
</dbReference>
<evidence type="ECO:0000256" key="3">
    <source>
        <dbReference type="SAM" id="SignalP"/>
    </source>
</evidence>
<evidence type="ECO:0000313" key="5">
    <source>
        <dbReference type="EMBL" id="KAK7104956.1"/>
    </source>
</evidence>
<dbReference type="AlphaFoldDB" id="A0AAN9GE64"/>
<keyword evidence="6" id="KW-1185">Reference proteome</keyword>
<evidence type="ECO:0000256" key="1">
    <source>
        <dbReference type="SAM" id="MobiDB-lite"/>
    </source>
</evidence>
<dbReference type="EMBL" id="JBAMIC010000008">
    <property type="protein sequence ID" value="KAK7104956.1"/>
    <property type="molecule type" value="Genomic_DNA"/>
</dbReference>
<dbReference type="Pfam" id="PF10192">
    <property type="entry name" value="GPR180-TMEM145_TM"/>
    <property type="match status" value="1"/>
</dbReference>
<accession>A0AAN9GE64</accession>